<protein>
    <submittedName>
        <fullName evidence="2">Alpha/beta fold hydrolase</fullName>
    </submittedName>
</protein>
<proteinExistence type="predicted"/>
<dbReference type="PRINTS" id="PR00111">
    <property type="entry name" value="ABHYDROLASE"/>
</dbReference>
<dbReference type="EMBL" id="CP046172">
    <property type="protein sequence ID" value="QIS10198.1"/>
    <property type="molecule type" value="Genomic_DNA"/>
</dbReference>
<dbReference type="GO" id="GO:0046503">
    <property type="term" value="P:glycerolipid catabolic process"/>
    <property type="evidence" value="ECO:0007669"/>
    <property type="project" value="TreeGrafter"/>
</dbReference>
<dbReference type="GO" id="GO:0004806">
    <property type="term" value="F:triacylglycerol lipase activity"/>
    <property type="evidence" value="ECO:0007669"/>
    <property type="project" value="TreeGrafter"/>
</dbReference>
<dbReference type="SUPFAM" id="SSF53474">
    <property type="entry name" value="alpha/beta-Hydrolases"/>
    <property type="match status" value="1"/>
</dbReference>
<feature type="domain" description="AB hydrolase-1" evidence="1">
    <location>
        <begin position="27"/>
        <end position="273"/>
    </location>
</feature>
<dbReference type="PANTHER" id="PTHR43433:SF5">
    <property type="entry name" value="AB HYDROLASE-1 DOMAIN-CONTAINING PROTEIN"/>
    <property type="match status" value="1"/>
</dbReference>
<dbReference type="InterPro" id="IPR029058">
    <property type="entry name" value="AB_hydrolase_fold"/>
</dbReference>
<gene>
    <name evidence="2" type="ORF">F5544_11530</name>
</gene>
<dbReference type="InterPro" id="IPR050471">
    <property type="entry name" value="AB_hydrolase"/>
</dbReference>
<name>A0A6G9YAK8_9NOCA</name>
<dbReference type="KEGG" id="nah:F5544_11530"/>
<dbReference type="Pfam" id="PF00561">
    <property type="entry name" value="Abhydrolase_1"/>
    <property type="match status" value="1"/>
</dbReference>
<dbReference type="InterPro" id="IPR000073">
    <property type="entry name" value="AB_hydrolase_1"/>
</dbReference>
<sequence length="319" mass="33879">MAEEVVSNVGPAGITMAYERLGDPAGPPVLLIMGGGAQLIHWPDGFCAELVDCGLQVIRFDNRDAGRSTHFADGPQPDFQAALAGDFTTVRYTLSDMAADAIGLLDALGYESAHIVGASQGGMIAQSIAIEYPHRVRSLTSMMSTTGNPEVGRTDMHAFGSQGPAPEGRAEFIEWQVRLRRTLGSPGFAFDAAAVADRAGRAYDRDNDRGALIRQAAAVLASGDRTARLRELRVPTLVIHGTADLVIDISGGEATAAAVPDAELITFEGMGHSLPRELWPVFADHIAGLVERADARNLLSNRRFRRGAARRSGMSALGC</sequence>
<evidence type="ECO:0000313" key="3">
    <source>
        <dbReference type="Proteomes" id="UP000503540"/>
    </source>
</evidence>
<dbReference type="AlphaFoldDB" id="A0A6G9YAK8"/>
<keyword evidence="3" id="KW-1185">Reference proteome</keyword>
<keyword evidence="2" id="KW-0378">Hydrolase</keyword>
<dbReference type="Proteomes" id="UP000503540">
    <property type="component" value="Chromosome"/>
</dbReference>
<dbReference type="Gene3D" id="3.40.50.1820">
    <property type="entry name" value="alpha/beta hydrolase"/>
    <property type="match status" value="1"/>
</dbReference>
<dbReference type="RefSeq" id="WP_167473208.1">
    <property type="nucleotide sequence ID" value="NZ_CP046172.1"/>
</dbReference>
<organism evidence="2 3">
    <name type="scientific">Nocardia arthritidis</name>
    <dbReference type="NCBI Taxonomy" id="228602"/>
    <lineage>
        <taxon>Bacteria</taxon>
        <taxon>Bacillati</taxon>
        <taxon>Actinomycetota</taxon>
        <taxon>Actinomycetes</taxon>
        <taxon>Mycobacteriales</taxon>
        <taxon>Nocardiaceae</taxon>
        <taxon>Nocardia</taxon>
    </lineage>
</organism>
<dbReference type="PANTHER" id="PTHR43433">
    <property type="entry name" value="HYDROLASE, ALPHA/BETA FOLD FAMILY PROTEIN"/>
    <property type="match status" value="1"/>
</dbReference>
<evidence type="ECO:0000259" key="1">
    <source>
        <dbReference type="Pfam" id="PF00561"/>
    </source>
</evidence>
<reference evidence="2 3" key="1">
    <citation type="journal article" date="2019" name="ACS Chem. Biol.">
        <title>Identification and Mobilization of a Cryptic Antibiotic Biosynthesis Gene Locus from a Human-Pathogenic Nocardia Isolate.</title>
        <authorList>
            <person name="Herisse M."/>
            <person name="Ishida K."/>
            <person name="Porter J.L."/>
            <person name="Howden B."/>
            <person name="Hertweck C."/>
            <person name="Stinear T.P."/>
            <person name="Pidot S.J."/>
        </authorList>
    </citation>
    <scope>NUCLEOTIDE SEQUENCE [LARGE SCALE GENOMIC DNA]</scope>
    <source>
        <strain evidence="2 3">AUSMDU00012717</strain>
    </source>
</reference>
<evidence type="ECO:0000313" key="2">
    <source>
        <dbReference type="EMBL" id="QIS10198.1"/>
    </source>
</evidence>
<accession>A0A6G9YAK8</accession>